<evidence type="ECO:0000256" key="2">
    <source>
        <dbReference type="ARBA" id="ARBA00022741"/>
    </source>
</evidence>
<gene>
    <name evidence="6" type="ORF">SLEP1_g5307</name>
</gene>
<evidence type="ECO:0000259" key="5">
    <source>
        <dbReference type="PROSITE" id="PS50011"/>
    </source>
</evidence>
<dbReference type="AlphaFoldDB" id="A0AAV5HZL7"/>
<feature type="region of interest" description="Disordered" evidence="4">
    <location>
        <begin position="63"/>
        <end position="106"/>
    </location>
</feature>
<dbReference type="GO" id="GO:0004674">
    <property type="term" value="F:protein serine/threonine kinase activity"/>
    <property type="evidence" value="ECO:0007669"/>
    <property type="project" value="UniProtKB-KW"/>
</dbReference>
<comment type="caution">
    <text evidence="6">The sequence shown here is derived from an EMBL/GenBank/DDBJ whole genome shotgun (WGS) entry which is preliminary data.</text>
</comment>
<keyword evidence="1" id="KW-0808">Transferase</keyword>
<dbReference type="PROSITE" id="PS00109">
    <property type="entry name" value="PROTEIN_KINASE_TYR"/>
    <property type="match status" value="1"/>
</dbReference>
<accession>A0AAV5HZL7</accession>
<evidence type="ECO:0000256" key="4">
    <source>
        <dbReference type="SAM" id="MobiDB-lite"/>
    </source>
</evidence>
<keyword evidence="2" id="KW-0547">Nucleotide-binding</keyword>
<keyword evidence="1" id="KW-0418">Kinase</keyword>
<name>A0AAV5HZL7_9ROSI</name>
<keyword evidence="7" id="KW-1185">Reference proteome</keyword>
<dbReference type="Gene3D" id="1.10.510.10">
    <property type="entry name" value="Transferase(Phosphotransferase) domain 1"/>
    <property type="match status" value="1"/>
</dbReference>
<sequence length="519" mass="58796">MFGTNKKIIAEEIAKEEEEYKNNAPIVEISKQCKSQQAAAQDKLKSIALPQVFKRGEHGSLQFRISRESPVNSKEEEYAATTELETGGKQSPSSVAEDEEHNKGDKENEFRCLARRDMRIWSCSWDLAPKATIGSSCMKHTRRPLSWEKRMKIALGAATGLQYLHENNIIHRDMRPNNILVTHDYEAVLGDFGLARTQPEDSEHSFETEVVGTLGYLVPEYAALGKASTNQDRCLFIWSGAVAVDYRTEDNRQETWRERRYDSVIFQARPQLKEWNYPDLIDPRILDSHDVHQLFGMVRVAEKCLSRDPQKRLPMDKVTSIIADLSIGVSTPRIHLGALQVNSKCRYGLKKDFWFGAVTNRLMDCDKACNIRDFWPANSDSGSRDSSGSPEDDSSFAMETTSISIGSMNQISSRLLPIPSIQVLHSRKTSFSTLYGESTSGSEELRVLAENKSYGMSGISKFMLVNCLNNSLLHGKQFVLDYQITKFHKHAFENSAFRVKISPQTGMMSKKTHFIHTFK</sequence>
<evidence type="ECO:0000256" key="1">
    <source>
        <dbReference type="ARBA" id="ARBA00022527"/>
    </source>
</evidence>
<feature type="domain" description="Protein kinase" evidence="5">
    <location>
        <begin position="1"/>
        <end position="327"/>
    </location>
</feature>
<dbReference type="Proteomes" id="UP001054252">
    <property type="component" value="Unassembled WGS sequence"/>
</dbReference>
<reference evidence="6 7" key="1">
    <citation type="journal article" date="2021" name="Commun. Biol.">
        <title>The genome of Shorea leprosula (Dipterocarpaceae) highlights the ecological relevance of drought in aseasonal tropical rainforests.</title>
        <authorList>
            <person name="Ng K.K.S."/>
            <person name="Kobayashi M.J."/>
            <person name="Fawcett J.A."/>
            <person name="Hatakeyama M."/>
            <person name="Paape T."/>
            <person name="Ng C.H."/>
            <person name="Ang C.C."/>
            <person name="Tnah L.H."/>
            <person name="Lee C.T."/>
            <person name="Nishiyama T."/>
            <person name="Sese J."/>
            <person name="O'Brien M.J."/>
            <person name="Copetti D."/>
            <person name="Mohd Noor M.I."/>
            <person name="Ong R.C."/>
            <person name="Putra M."/>
            <person name="Sireger I.Z."/>
            <person name="Indrioko S."/>
            <person name="Kosugi Y."/>
            <person name="Izuno A."/>
            <person name="Isagi Y."/>
            <person name="Lee S.L."/>
            <person name="Shimizu K.K."/>
        </authorList>
    </citation>
    <scope>NUCLEOTIDE SEQUENCE [LARGE SCALE GENOMIC DNA]</scope>
    <source>
        <strain evidence="6">214</strain>
    </source>
</reference>
<organism evidence="6 7">
    <name type="scientific">Rubroshorea leprosula</name>
    <dbReference type="NCBI Taxonomy" id="152421"/>
    <lineage>
        <taxon>Eukaryota</taxon>
        <taxon>Viridiplantae</taxon>
        <taxon>Streptophyta</taxon>
        <taxon>Embryophyta</taxon>
        <taxon>Tracheophyta</taxon>
        <taxon>Spermatophyta</taxon>
        <taxon>Magnoliopsida</taxon>
        <taxon>eudicotyledons</taxon>
        <taxon>Gunneridae</taxon>
        <taxon>Pentapetalae</taxon>
        <taxon>rosids</taxon>
        <taxon>malvids</taxon>
        <taxon>Malvales</taxon>
        <taxon>Dipterocarpaceae</taxon>
        <taxon>Rubroshorea</taxon>
    </lineage>
</organism>
<protein>
    <recommendedName>
        <fullName evidence="5">Protein kinase domain-containing protein</fullName>
    </recommendedName>
</protein>
<evidence type="ECO:0000313" key="7">
    <source>
        <dbReference type="Proteomes" id="UP001054252"/>
    </source>
</evidence>
<dbReference type="InterPro" id="IPR011009">
    <property type="entry name" value="Kinase-like_dom_sf"/>
</dbReference>
<dbReference type="PROSITE" id="PS50011">
    <property type="entry name" value="PROTEIN_KINASE_DOM"/>
    <property type="match status" value="1"/>
</dbReference>
<proteinExistence type="predicted"/>
<dbReference type="EMBL" id="BPVZ01000005">
    <property type="protein sequence ID" value="GKU91429.1"/>
    <property type="molecule type" value="Genomic_DNA"/>
</dbReference>
<dbReference type="PANTHER" id="PTHR47989:SF8">
    <property type="entry name" value="INACTIVE PROTEIN KINASE SELMODRAFT_444075-LIKE"/>
    <property type="match status" value="1"/>
</dbReference>
<dbReference type="Pfam" id="PF00069">
    <property type="entry name" value="Pkinase"/>
    <property type="match status" value="1"/>
</dbReference>
<dbReference type="InterPro" id="IPR000719">
    <property type="entry name" value="Prot_kinase_dom"/>
</dbReference>
<dbReference type="GO" id="GO:0005524">
    <property type="term" value="F:ATP binding"/>
    <property type="evidence" value="ECO:0007669"/>
    <property type="project" value="UniProtKB-KW"/>
</dbReference>
<dbReference type="SUPFAM" id="SSF56112">
    <property type="entry name" value="Protein kinase-like (PK-like)"/>
    <property type="match status" value="1"/>
</dbReference>
<keyword evidence="1" id="KW-0723">Serine/threonine-protein kinase</keyword>
<keyword evidence="3" id="KW-0067">ATP-binding</keyword>
<evidence type="ECO:0000313" key="6">
    <source>
        <dbReference type="EMBL" id="GKU91429.1"/>
    </source>
</evidence>
<evidence type="ECO:0000256" key="3">
    <source>
        <dbReference type="ARBA" id="ARBA00022840"/>
    </source>
</evidence>
<dbReference type="InterPro" id="IPR008266">
    <property type="entry name" value="Tyr_kinase_AS"/>
</dbReference>
<dbReference type="PANTHER" id="PTHR47989">
    <property type="entry name" value="OS01G0750732 PROTEIN"/>
    <property type="match status" value="1"/>
</dbReference>